<comment type="similarity">
    <text evidence="1">Belongs to the peptidase A24 family.</text>
</comment>
<evidence type="ECO:0000256" key="1">
    <source>
        <dbReference type="ARBA" id="ARBA00005801"/>
    </source>
</evidence>
<feature type="transmembrane region" description="Helical" evidence="2">
    <location>
        <begin position="168"/>
        <end position="198"/>
    </location>
</feature>
<dbReference type="Pfam" id="PF01478">
    <property type="entry name" value="Peptidase_A24"/>
    <property type="match status" value="1"/>
</dbReference>
<dbReference type="PANTHER" id="PTHR30487">
    <property type="entry name" value="TYPE 4 PREPILIN-LIKE PROTEINS LEADER PEPTIDE-PROCESSING ENZYME"/>
    <property type="match status" value="1"/>
</dbReference>
<dbReference type="InterPro" id="IPR000045">
    <property type="entry name" value="Prepilin_IV_endopep_pep"/>
</dbReference>
<comment type="caution">
    <text evidence="4">The sequence shown here is derived from an EMBL/GenBank/DDBJ whole genome shotgun (WGS) entry which is preliminary data.</text>
</comment>
<evidence type="ECO:0000313" key="4">
    <source>
        <dbReference type="EMBL" id="RQD73600.1"/>
    </source>
</evidence>
<sequence>MNSMVINFVLLILLISSVIFDLTQKKIPNFLTFPVILFGLIFHTASGMFNGLLFSLWGFLLGIGLFLIPFMVGGMGGGDVKLLGAIGALKGTEFVFIATFYTAICGGVIALIYLALKGELINTLKKVLGLLVKPLLMVLAMKFRSSYIKELDLYFSPSLQGREKKSLFFPYGVAIGIGTVIALSDLASQLLPIGALLFR</sequence>
<dbReference type="Proteomes" id="UP000285138">
    <property type="component" value="Unassembled WGS sequence"/>
</dbReference>
<dbReference type="GO" id="GO:0004190">
    <property type="term" value="F:aspartic-type endopeptidase activity"/>
    <property type="evidence" value="ECO:0007669"/>
    <property type="project" value="InterPro"/>
</dbReference>
<organism evidence="4 5">
    <name type="scientific">Candidatus Syntrophonatronum acetioxidans</name>
    <dbReference type="NCBI Taxonomy" id="1795816"/>
    <lineage>
        <taxon>Bacteria</taxon>
        <taxon>Bacillati</taxon>
        <taxon>Bacillota</taxon>
        <taxon>Clostridia</taxon>
        <taxon>Eubacteriales</taxon>
        <taxon>Syntrophomonadaceae</taxon>
        <taxon>Candidatus Syntrophonatronum</taxon>
    </lineage>
</organism>
<feature type="domain" description="Prepilin type IV endopeptidase peptidase" evidence="3">
    <location>
        <begin position="8"/>
        <end position="111"/>
    </location>
</feature>
<dbReference type="EMBL" id="QZAA01000245">
    <property type="protein sequence ID" value="RQD73600.1"/>
    <property type="molecule type" value="Genomic_DNA"/>
</dbReference>
<dbReference type="PANTHER" id="PTHR30487:SF0">
    <property type="entry name" value="PREPILIN LEADER PEPTIDASE_N-METHYLTRANSFERASE-RELATED"/>
    <property type="match status" value="1"/>
</dbReference>
<keyword evidence="2" id="KW-1133">Transmembrane helix</keyword>
<keyword evidence="2" id="KW-0812">Transmembrane</keyword>
<feature type="transmembrane region" description="Helical" evidence="2">
    <location>
        <begin position="30"/>
        <end position="49"/>
    </location>
</feature>
<evidence type="ECO:0000313" key="5">
    <source>
        <dbReference type="Proteomes" id="UP000285138"/>
    </source>
</evidence>
<feature type="transmembrane region" description="Helical" evidence="2">
    <location>
        <begin position="94"/>
        <end position="116"/>
    </location>
</feature>
<dbReference type="GO" id="GO:0005886">
    <property type="term" value="C:plasma membrane"/>
    <property type="evidence" value="ECO:0007669"/>
    <property type="project" value="TreeGrafter"/>
</dbReference>
<feature type="transmembrane region" description="Helical" evidence="2">
    <location>
        <begin position="56"/>
        <end position="74"/>
    </location>
</feature>
<keyword evidence="2" id="KW-0472">Membrane</keyword>
<accession>A0A424YAI3</accession>
<gene>
    <name evidence="4" type="ORF">D5R97_09180</name>
</gene>
<protein>
    <submittedName>
        <fullName evidence="4">Prepilin peptidase</fullName>
    </submittedName>
</protein>
<name>A0A424YAI3_9FIRM</name>
<proteinExistence type="inferred from homology"/>
<dbReference type="InterPro" id="IPR050882">
    <property type="entry name" value="Prepilin_peptidase/N-MTase"/>
</dbReference>
<dbReference type="Gene3D" id="1.20.120.1220">
    <property type="match status" value="1"/>
</dbReference>
<evidence type="ECO:0000259" key="3">
    <source>
        <dbReference type="Pfam" id="PF01478"/>
    </source>
</evidence>
<dbReference type="GO" id="GO:0006465">
    <property type="term" value="P:signal peptide processing"/>
    <property type="evidence" value="ECO:0007669"/>
    <property type="project" value="TreeGrafter"/>
</dbReference>
<dbReference type="AlphaFoldDB" id="A0A424YAI3"/>
<evidence type="ECO:0000256" key="2">
    <source>
        <dbReference type="SAM" id="Phobius"/>
    </source>
</evidence>
<reference evidence="4 5" key="1">
    <citation type="submission" date="2018-08" db="EMBL/GenBank/DDBJ databases">
        <title>The metabolism and importance of syntrophic acetate oxidation coupled to methane or sulfide production in haloalkaline environments.</title>
        <authorList>
            <person name="Timmers P.H.A."/>
            <person name="Vavourakis C.D."/>
            <person name="Sorokin D.Y."/>
            <person name="Sinninghe Damste J.S."/>
            <person name="Muyzer G."/>
            <person name="Stams A.J.M."/>
            <person name="Plugge C.M."/>
        </authorList>
    </citation>
    <scope>NUCLEOTIDE SEQUENCE [LARGE SCALE GENOMIC DNA]</scope>
    <source>
        <strain evidence="4">MSAO_Bac1</strain>
    </source>
</reference>